<comment type="caution">
    <text evidence="7">The sequence shown here is derived from an EMBL/GenBank/DDBJ whole genome shotgun (WGS) entry which is preliminary data.</text>
</comment>
<reference evidence="7 8" key="1">
    <citation type="submission" date="2013-05" db="EMBL/GenBank/DDBJ databases">
        <title>Genome assembly of Chondromyces apiculatus DSM 436.</title>
        <authorList>
            <person name="Sharma G."/>
            <person name="Khatri I."/>
            <person name="Kaur C."/>
            <person name="Mayilraj S."/>
            <person name="Subramanian S."/>
        </authorList>
    </citation>
    <scope>NUCLEOTIDE SEQUENCE [LARGE SCALE GENOMIC DNA]</scope>
    <source>
        <strain evidence="7 8">DSM 436</strain>
    </source>
</reference>
<dbReference type="InterPro" id="IPR003728">
    <property type="entry name" value="Ribosome_maturation_RimP"/>
</dbReference>
<feature type="region of interest" description="Disordered" evidence="4">
    <location>
        <begin position="168"/>
        <end position="204"/>
    </location>
</feature>
<dbReference type="PANTHER" id="PTHR33867:SF1">
    <property type="entry name" value="RIBOSOME MATURATION FACTOR RIMP"/>
    <property type="match status" value="1"/>
</dbReference>
<dbReference type="GO" id="GO:0006412">
    <property type="term" value="P:translation"/>
    <property type="evidence" value="ECO:0007669"/>
    <property type="project" value="TreeGrafter"/>
</dbReference>
<keyword evidence="2 3" id="KW-0690">Ribosome biogenesis</keyword>
<dbReference type="InterPro" id="IPR028998">
    <property type="entry name" value="RimP_C"/>
</dbReference>
<dbReference type="HAMAP" id="MF_01077">
    <property type="entry name" value="RimP"/>
    <property type="match status" value="1"/>
</dbReference>
<dbReference type="EMBL" id="ASRX01000063">
    <property type="protein sequence ID" value="EYF02253.1"/>
    <property type="molecule type" value="Genomic_DNA"/>
</dbReference>
<evidence type="ECO:0000259" key="6">
    <source>
        <dbReference type="Pfam" id="PF17384"/>
    </source>
</evidence>
<dbReference type="InterPro" id="IPR035956">
    <property type="entry name" value="RimP_N_sf"/>
</dbReference>
<evidence type="ECO:0000313" key="8">
    <source>
        <dbReference type="Proteomes" id="UP000019678"/>
    </source>
</evidence>
<name>A0A017SZ54_9BACT</name>
<keyword evidence="8" id="KW-1185">Reference proteome</keyword>
<comment type="similarity">
    <text evidence="3">Belongs to the RimP family.</text>
</comment>
<gene>
    <name evidence="3" type="primary">rimP</name>
    <name evidence="7" type="ORF">CAP_7325</name>
</gene>
<evidence type="ECO:0000259" key="5">
    <source>
        <dbReference type="Pfam" id="PF02576"/>
    </source>
</evidence>
<evidence type="ECO:0000256" key="3">
    <source>
        <dbReference type="HAMAP-Rule" id="MF_01077"/>
    </source>
</evidence>
<evidence type="ECO:0000313" key="7">
    <source>
        <dbReference type="EMBL" id="EYF02253.1"/>
    </source>
</evidence>
<dbReference type="PANTHER" id="PTHR33867">
    <property type="entry name" value="RIBOSOME MATURATION FACTOR RIMP"/>
    <property type="match status" value="1"/>
</dbReference>
<feature type="compositionally biased region" description="Basic residues" evidence="4">
    <location>
        <begin position="174"/>
        <end position="183"/>
    </location>
</feature>
<dbReference type="GO" id="GO:0005829">
    <property type="term" value="C:cytosol"/>
    <property type="evidence" value="ECO:0007669"/>
    <property type="project" value="TreeGrafter"/>
</dbReference>
<dbReference type="SUPFAM" id="SSF74942">
    <property type="entry name" value="YhbC-like, C-terminal domain"/>
    <property type="match status" value="1"/>
</dbReference>
<dbReference type="Pfam" id="PF02576">
    <property type="entry name" value="RimP_N"/>
    <property type="match status" value="1"/>
</dbReference>
<dbReference type="InterPro" id="IPR028989">
    <property type="entry name" value="RimP_N"/>
</dbReference>
<keyword evidence="1 3" id="KW-0963">Cytoplasm</keyword>
<dbReference type="SUPFAM" id="SSF75420">
    <property type="entry name" value="YhbC-like, N-terminal domain"/>
    <property type="match status" value="1"/>
</dbReference>
<proteinExistence type="inferred from homology"/>
<dbReference type="AlphaFoldDB" id="A0A017SZ54"/>
<evidence type="ECO:0000256" key="2">
    <source>
        <dbReference type="ARBA" id="ARBA00022517"/>
    </source>
</evidence>
<dbReference type="CDD" id="cd01734">
    <property type="entry name" value="YlxS_C"/>
    <property type="match status" value="1"/>
</dbReference>
<dbReference type="Pfam" id="PF17384">
    <property type="entry name" value="DUF150_C"/>
    <property type="match status" value="1"/>
</dbReference>
<organism evidence="7 8">
    <name type="scientific">Chondromyces apiculatus DSM 436</name>
    <dbReference type="NCBI Taxonomy" id="1192034"/>
    <lineage>
        <taxon>Bacteria</taxon>
        <taxon>Pseudomonadati</taxon>
        <taxon>Myxococcota</taxon>
        <taxon>Polyangia</taxon>
        <taxon>Polyangiales</taxon>
        <taxon>Polyangiaceae</taxon>
        <taxon>Chondromyces</taxon>
    </lineage>
</organism>
<evidence type="ECO:0000256" key="4">
    <source>
        <dbReference type="SAM" id="MobiDB-lite"/>
    </source>
</evidence>
<comment type="subcellular location">
    <subcellularLocation>
        <location evidence="3">Cytoplasm</location>
    </subcellularLocation>
</comment>
<evidence type="ECO:0000256" key="1">
    <source>
        <dbReference type="ARBA" id="ARBA00022490"/>
    </source>
</evidence>
<dbReference type="InterPro" id="IPR036847">
    <property type="entry name" value="RimP_C_sf"/>
</dbReference>
<comment type="function">
    <text evidence="3">Required for maturation of 30S ribosomal subunits.</text>
</comment>
<dbReference type="eggNOG" id="COG0779">
    <property type="taxonomic scope" value="Bacteria"/>
</dbReference>
<accession>A0A017SZ54</accession>
<sequence>MQQLMDAATKTSVDLARIREVIVPVLVAYGVELADAEWVTERSGWTLRVTIERLGAADLSGGVTLEDCAEVSRDVSAALDVADLISAAYNLEVSSPGLDRRLKSPAEFRRFLGRTAKVKLSRPAPDGQRLLRGEILEAPEGHVAMMVDGKRIEASLADVVEARLVFELTPQPKAGKKGKRRSSGQHEEAAPDARPAAPGPQKRT</sequence>
<protein>
    <recommendedName>
        <fullName evidence="3">Ribosome maturation factor RimP</fullName>
    </recommendedName>
</protein>
<dbReference type="Gene3D" id="3.30.300.70">
    <property type="entry name" value="RimP-like superfamily, N-terminal"/>
    <property type="match status" value="1"/>
</dbReference>
<dbReference type="FunFam" id="3.30.300.70:FF:000001">
    <property type="entry name" value="Ribosome maturation factor RimP"/>
    <property type="match status" value="1"/>
</dbReference>
<dbReference type="GO" id="GO:0000028">
    <property type="term" value="P:ribosomal small subunit assembly"/>
    <property type="evidence" value="ECO:0007669"/>
    <property type="project" value="TreeGrafter"/>
</dbReference>
<dbReference type="Proteomes" id="UP000019678">
    <property type="component" value="Unassembled WGS sequence"/>
</dbReference>
<feature type="domain" description="Ribosome maturation factor RimP N-terminal" evidence="5">
    <location>
        <begin position="22"/>
        <end position="99"/>
    </location>
</feature>
<feature type="domain" description="Ribosome maturation factor RimP C-terminal" evidence="6">
    <location>
        <begin position="102"/>
        <end position="167"/>
    </location>
</feature>
<dbReference type="STRING" id="1192034.CAP_7325"/>
<feature type="compositionally biased region" description="Low complexity" evidence="4">
    <location>
        <begin position="192"/>
        <end position="204"/>
    </location>
</feature>